<feature type="transmembrane region" description="Helical" evidence="5">
    <location>
        <begin position="129"/>
        <end position="150"/>
    </location>
</feature>
<evidence type="ECO:0000256" key="5">
    <source>
        <dbReference type="SAM" id="Phobius"/>
    </source>
</evidence>
<dbReference type="EMBL" id="SDIL01000155">
    <property type="protein sequence ID" value="RXK35147.1"/>
    <property type="molecule type" value="Genomic_DNA"/>
</dbReference>
<evidence type="ECO:0000256" key="3">
    <source>
        <dbReference type="ARBA" id="ARBA00022989"/>
    </source>
</evidence>
<feature type="transmembrane region" description="Helical" evidence="5">
    <location>
        <begin position="170"/>
        <end position="193"/>
    </location>
</feature>
<comment type="subcellular location">
    <subcellularLocation>
        <location evidence="1">Membrane</location>
        <topology evidence="1">Multi-pass membrane protein</topology>
    </subcellularLocation>
</comment>
<keyword evidence="4 5" id="KW-0472">Membrane</keyword>
<dbReference type="AlphaFoldDB" id="A0A4Q1BAT6"/>
<name>A0A4Q1BAT6_TREME</name>
<evidence type="ECO:0000256" key="1">
    <source>
        <dbReference type="ARBA" id="ARBA00004141"/>
    </source>
</evidence>
<feature type="transmembrane region" description="Helical" evidence="5">
    <location>
        <begin position="59"/>
        <end position="80"/>
    </location>
</feature>
<proteinExistence type="predicted"/>
<reference evidence="6 7" key="1">
    <citation type="submission" date="2016-06" db="EMBL/GenBank/DDBJ databases">
        <title>Evolution of pathogenesis and genome organization in the Tremellales.</title>
        <authorList>
            <person name="Cuomo C."/>
            <person name="Litvintseva A."/>
            <person name="Heitman J."/>
            <person name="Chen Y."/>
            <person name="Sun S."/>
            <person name="Springer D."/>
            <person name="Dromer F."/>
            <person name="Young S."/>
            <person name="Zeng Q."/>
            <person name="Chapman S."/>
            <person name="Gujja S."/>
            <person name="Saif S."/>
            <person name="Birren B."/>
        </authorList>
    </citation>
    <scope>NUCLEOTIDE SEQUENCE [LARGE SCALE GENOMIC DNA]</scope>
    <source>
        <strain evidence="6 7">ATCC 28783</strain>
    </source>
</reference>
<evidence type="ECO:0000256" key="2">
    <source>
        <dbReference type="ARBA" id="ARBA00022692"/>
    </source>
</evidence>
<accession>A0A4Q1BAT6</accession>
<dbReference type="VEuPathDB" id="FungiDB:TREMEDRAFT_70746"/>
<dbReference type="OrthoDB" id="3358017at2759"/>
<dbReference type="STRING" id="5217.A0A4Q1BAT6"/>
<dbReference type="GO" id="GO:0016020">
    <property type="term" value="C:membrane"/>
    <property type="evidence" value="ECO:0007669"/>
    <property type="project" value="UniProtKB-SubCell"/>
</dbReference>
<keyword evidence="2 5" id="KW-0812">Transmembrane</keyword>
<dbReference type="PANTHER" id="PTHR31465:SF1">
    <property type="entry name" value="PROTEIN RTA1-RELATED"/>
    <property type="match status" value="1"/>
</dbReference>
<evidence type="ECO:0000313" key="7">
    <source>
        <dbReference type="Proteomes" id="UP000289152"/>
    </source>
</evidence>
<protein>
    <recommendedName>
        <fullName evidence="8">RTA1-domain-containing protein</fullName>
    </recommendedName>
</protein>
<evidence type="ECO:0000256" key="4">
    <source>
        <dbReference type="ARBA" id="ARBA00023136"/>
    </source>
</evidence>
<organism evidence="6 7">
    <name type="scientific">Tremella mesenterica</name>
    <name type="common">Jelly fungus</name>
    <dbReference type="NCBI Taxonomy" id="5217"/>
    <lineage>
        <taxon>Eukaryota</taxon>
        <taxon>Fungi</taxon>
        <taxon>Dikarya</taxon>
        <taxon>Basidiomycota</taxon>
        <taxon>Agaricomycotina</taxon>
        <taxon>Tremellomycetes</taxon>
        <taxon>Tremellales</taxon>
        <taxon>Tremellaceae</taxon>
        <taxon>Tremella</taxon>
    </lineage>
</organism>
<feature type="transmembrane region" description="Helical" evidence="5">
    <location>
        <begin position="214"/>
        <end position="234"/>
    </location>
</feature>
<dbReference type="InParanoid" id="A0A4Q1BAT6"/>
<keyword evidence="7" id="KW-1185">Reference proteome</keyword>
<evidence type="ECO:0008006" key="8">
    <source>
        <dbReference type="Google" id="ProtNLM"/>
    </source>
</evidence>
<dbReference type="Pfam" id="PF04479">
    <property type="entry name" value="RTA1"/>
    <property type="match status" value="1"/>
</dbReference>
<gene>
    <name evidence="6" type="ORF">M231_07595</name>
</gene>
<comment type="caution">
    <text evidence="6">The sequence shown here is derived from an EMBL/GenBank/DDBJ whole genome shotgun (WGS) entry which is preliminary data.</text>
</comment>
<dbReference type="PANTHER" id="PTHR31465">
    <property type="entry name" value="PROTEIN RTA1-RELATED"/>
    <property type="match status" value="1"/>
</dbReference>
<sequence length="319" mass="35183">MGDDNYHGPINLDPAPDEAGIIIYGYIPDLGLSIVGSATFLLVLLVNLGYGMKRKGYRWFHGMIIVGSLMETGGYAARIYSHYRPFVVGSFVAQYFLIVVAPVLFSAAIYLSINLIVQHLPSAKNLLLIRAKFVLVSIIQILGAALIGSAESNRVSGKPSKLSPEQANDILLAGLSVQTFTFSIFLIILFVALKRAHSSLSLTTSERHYHIRSLLWVIAMTSLLILLRTVYRLAETGQGFFGFASTHESLFGRLEYSPVILALITWTGFPPWRYLEFPRALSEGRIAVSDVGEKGTTREISRSTERILSEIGPSERKDG</sequence>
<feature type="transmembrane region" description="Helical" evidence="5">
    <location>
        <begin position="92"/>
        <end position="117"/>
    </location>
</feature>
<evidence type="ECO:0000313" key="6">
    <source>
        <dbReference type="EMBL" id="RXK35147.1"/>
    </source>
</evidence>
<dbReference type="Proteomes" id="UP000289152">
    <property type="component" value="Unassembled WGS sequence"/>
</dbReference>
<dbReference type="InterPro" id="IPR007568">
    <property type="entry name" value="RTA1"/>
</dbReference>
<feature type="transmembrane region" description="Helical" evidence="5">
    <location>
        <begin position="21"/>
        <end position="47"/>
    </location>
</feature>
<keyword evidence="3 5" id="KW-1133">Transmembrane helix</keyword>